<dbReference type="Proteomes" id="UP000198386">
    <property type="component" value="Unassembled WGS sequence"/>
</dbReference>
<proteinExistence type="predicted"/>
<gene>
    <name evidence="1" type="ORF">SAMN04488107_2330</name>
</gene>
<organism evidence="1 2">
    <name type="scientific">Geodermatophilus saharensis</name>
    <dbReference type="NCBI Taxonomy" id="1137994"/>
    <lineage>
        <taxon>Bacteria</taxon>
        <taxon>Bacillati</taxon>
        <taxon>Actinomycetota</taxon>
        <taxon>Actinomycetes</taxon>
        <taxon>Geodermatophilales</taxon>
        <taxon>Geodermatophilaceae</taxon>
        <taxon>Geodermatophilus</taxon>
    </lineage>
</organism>
<dbReference type="EMBL" id="FZOH01000004">
    <property type="protein sequence ID" value="SNS38465.1"/>
    <property type="molecule type" value="Genomic_DNA"/>
</dbReference>
<accession>A0A239E161</accession>
<dbReference type="AlphaFoldDB" id="A0A239E161"/>
<evidence type="ECO:0000313" key="2">
    <source>
        <dbReference type="Proteomes" id="UP000198386"/>
    </source>
</evidence>
<dbReference type="SUPFAM" id="SSF82784">
    <property type="entry name" value="OsmC-like"/>
    <property type="match status" value="1"/>
</dbReference>
<evidence type="ECO:0000313" key="1">
    <source>
        <dbReference type="EMBL" id="SNS38465.1"/>
    </source>
</evidence>
<protein>
    <submittedName>
        <fullName evidence="1">Uncharacterized OsmC-related protein</fullName>
    </submittedName>
</protein>
<dbReference type="InterPro" id="IPR036102">
    <property type="entry name" value="OsmC/Ohrsf"/>
</dbReference>
<reference evidence="2" key="1">
    <citation type="submission" date="2017-06" db="EMBL/GenBank/DDBJ databases">
        <authorList>
            <person name="Varghese N."/>
            <person name="Submissions S."/>
        </authorList>
    </citation>
    <scope>NUCLEOTIDE SEQUENCE [LARGE SCALE GENOMIC DNA]</scope>
    <source>
        <strain evidence="2">DSM 45423</strain>
    </source>
</reference>
<dbReference type="Gene3D" id="3.30.300.20">
    <property type="match status" value="1"/>
</dbReference>
<keyword evidence="2" id="KW-1185">Reference proteome</keyword>
<sequence>MTDPAATPYTTAQDGLAVASALLPATEERVTAVHVGRQHLTVSAPPHPGGGSAGPSPLGLLAAALASDTAITLRSHLDSTYSYGGDLEVVVAVRPGWVLDVRVTYTEDLDAEQLDGAREVAGQAPLTRVLGTGVELRTTFAHSSALTR</sequence>
<dbReference type="RefSeq" id="WP_089404091.1">
    <property type="nucleotide sequence ID" value="NZ_FZOH01000004.1"/>
</dbReference>
<dbReference type="InterPro" id="IPR015946">
    <property type="entry name" value="KH_dom-like_a/b"/>
</dbReference>
<name>A0A239E161_9ACTN</name>